<protein>
    <submittedName>
        <fullName evidence="1">Uncharacterized protein</fullName>
    </submittedName>
</protein>
<gene>
    <name evidence="1" type="ORF">AFUS01_LOCUS15985</name>
</gene>
<name>A0A8J2K3G7_9HEXA</name>
<accession>A0A8J2K3G7</accession>
<reference evidence="1" key="1">
    <citation type="submission" date="2021-06" db="EMBL/GenBank/DDBJ databases">
        <authorList>
            <person name="Hodson N. C."/>
            <person name="Mongue J. A."/>
            <person name="Jaron S. K."/>
        </authorList>
    </citation>
    <scope>NUCLEOTIDE SEQUENCE</scope>
</reference>
<keyword evidence="2" id="KW-1185">Reference proteome</keyword>
<organism evidence="1 2">
    <name type="scientific">Allacma fusca</name>
    <dbReference type="NCBI Taxonomy" id="39272"/>
    <lineage>
        <taxon>Eukaryota</taxon>
        <taxon>Metazoa</taxon>
        <taxon>Ecdysozoa</taxon>
        <taxon>Arthropoda</taxon>
        <taxon>Hexapoda</taxon>
        <taxon>Collembola</taxon>
        <taxon>Symphypleona</taxon>
        <taxon>Sminthuridae</taxon>
        <taxon>Allacma</taxon>
    </lineage>
</organism>
<dbReference type="Proteomes" id="UP000708208">
    <property type="component" value="Unassembled WGS sequence"/>
</dbReference>
<proteinExistence type="predicted"/>
<comment type="caution">
    <text evidence="1">The sequence shown here is derived from an EMBL/GenBank/DDBJ whole genome shotgun (WGS) entry which is preliminary data.</text>
</comment>
<evidence type="ECO:0000313" key="1">
    <source>
        <dbReference type="EMBL" id="CAG7727126.1"/>
    </source>
</evidence>
<dbReference type="EMBL" id="CAJVCH010144120">
    <property type="protein sequence ID" value="CAG7727126.1"/>
    <property type="molecule type" value="Genomic_DNA"/>
</dbReference>
<evidence type="ECO:0000313" key="2">
    <source>
        <dbReference type="Proteomes" id="UP000708208"/>
    </source>
</evidence>
<sequence length="87" mass="10049">MLLSLCSVDSVKIVEIEIFEGGIKNPRALSYPRAGIDGIVKEISEVRTRSHERVSRSTLWILTCRILVKGIRNEVRPLILYIRDHRY</sequence>
<dbReference type="AlphaFoldDB" id="A0A8J2K3G7"/>